<feature type="compositionally biased region" description="Basic and acidic residues" evidence="7">
    <location>
        <begin position="178"/>
        <end position="193"/>
    </location>
</feature>
<dbReference type="EC" id="2.3.2.27" evidence="3"/>
<dbReference type="SUPFAM" id="SSF54928">
    <property type="entry name" value="RNA-binding domain, RBD"/>
    <property type="match status" value="1"/>
</dbReference>
<feature type="region of interest" description="Disordered" evidence="7">
    <location>
        <begin position="931"/>
        <end position="1007"/>
    </location>
</feature>
<feature type="region of interest" description="Disordered" evidence="7">
    <location>
        <begin position="600"/>
        <end position="649"/>
    </location>
</feature>
<dbReference type="InterPro" id="IPR039399">
    <property type="entry name" value="Deltex_C_sf"/>
</dbReference>
<dbReference type="InterPro" id="IPR039396">
    <property type="entry name" value="Deltex_C"/>
</dbReference>
<keyword evidence="5" id="KW-0479">Metal-binding</keyword>
<reference evidence="9" key="1">
    <citation type="journal article" date="2023" name="Science">
        <title>Genome structures resolve the early diversification of teleost fishes.</title>
        <authorList>
            <person name="Parey E."/>
            <person name="Louis A."/>
            <person name="Montfort J."/>
            <person name="Bouchez O."/>
            <person name="Roques C."/>
            <person name="Iampietro C."/>
            <person name="Lluch J."/>
            <person name="Castinel A."/>
            <person name="Donnadieu C."/>
            <person name="Desvignes T."/>
            <person name="Floi Bucao C."/>
            <person name="Jouanno E."/>
            <person name="Wen M."/>
            <person name="Mejri S."/>
            <person name="Dirks R."/>
            <person name="Jansen H."/>
            <person name="Henkel C."/>
            <person name="Chen W.J."/>
            <person name="Zahm M."/>
            <person name="Cabau C."/>
            <person name="Klopp C."/>
            <person name="Thompson A.W."/>
            <person name="Robinson-Rechavi M."/>
            <person name="Braasch I."/>
            <person name="Lecointre G."/>
            <person name="Bobe J."/>
            <person name="Postlethwait J.H."/>
            <person name="Berthelot C."/>
            <person name="Roest Crollius H."/>
            <person name="Guiguen Y."/>
        </authorList>
    </citation>
    <scope>NUCLEOTIDE SEQUENCE</scope>
    <source>
        <strain evidence="9">Concon-B</strain>
    </source>
</reference>
<evidence type="ECO:0000256" key="3">
    <source>
        <dbReference type="ARBA" id="ARBA00012483"/>
    </source>
</evidence>
<evidence type="ECO:0000256" key="5">
    <source>
        <dbReference type="ARBA" id="ARBA00022723"/>
    </source>
</evidence>
<dbReference type="InterPro" id="IPR039398">
    <property type="entry name" value="Deltex_fam"/>
</dbReference>
<keyword evidence="6" id="KW-0694">RNA-binding</keyword>
<dbReference type="InterPro" id="IPR035979">
    <property type="entry name" value="RBD_domain_sf"/>
</dbReference>
<dbReference type="Gene3D" id="3.30.390.130">
    <property type="match status" value="1"/>
</dbReference>
<feature type="compositionally biased region" description="Polar residues" evidence="7">
    <location>
        <begin position="600"/>
        <end position="617"/>
    </location>
</feature>
<comment type="caution">
    <text evidence="9">The sequence shown here is derived from an EMBL/GenBank/DDBJ whole genome shotgun (WGS) entry which is preliminary data.</text>
</comment>
<keyword evidence="10" id="KW-1185">Reference proteome</keyword>
<dbReference type="PANTHER" id="PTHR12622">
    <property type="entry name" value="DELTEX-RELATED"/>
    <property type="match status" value="1"/>
</dbReference>
<name>A0A9Q1DYW8_CONCO</name>
<dbReference type="Proteomes" id="UP001152803">
    <property type="component" value="Unassembled WGS sequence"/>
</dbReference>
<evidence type="ECO:0000256" key="1">
    <source>
        <dbReference type="ARBA" id="ARBA00000900"/>
    </source>
</evidence>
<feature type="compositionally biased region" description="Basic and acidic residues" evidence="7">
    <location>
        <begin position="221"/>
        <end position="237"/>
    </location>
</feature>
<evidence type="ECO:0000259" key="8">
    <source>
        <dbReference type="PROSITE" id="PS50102"/>
    </source>
</evidence>
<comment type="pathway">
    <text evidence="2">Protein modification; protein ubiquitination.</text>
</comment>
<sequence>MEKKAEDKMEREGRTVIVCGVPTDIDEKRLTDKLCIHFLRKRHGGGEISSVTLPKSMQGCALITFEDSEVSQRVIQYGKHILCVDDKKFELTVSLFCKEVDPDEVFLCLAVTVDYNRLPMGKLALSSLQQSFPDVQFSFMPGEESCNIKGRYSEVQVLISHLLNLIEPQASVATRPPEGTKDRVDALLPREKNGSTSGPVYHSKSNERQKDSGYVGQALRQDLKSSDYSERSHHSDQALENNRGVEDGAASLLQEAPLEEYILVMDSDIYRYLQQHCGEDYQQILSQHKVEAVDLCTQDITTVFLQAKTGYPGQEVKRLQRVHEDLGWLYQQTEAQLRKEQLPKGGISTEDLQQAFKALQQRLPKILLSNDKMNIYIVGSGSDVSEAKQFFLDLQGTEGGSTLGRAGYTRPLISNESNSLFLPSSSASTPVSTGSIIDSREADTVHKPHRKPKIEAGKEYKLAARFMETGSKPTGKNEMGFFMGDTTAPGDTQKDLLFATSKKTSDSGCRLGTGPMLGSGSLDVREYSLKDNQGQNQTGNDLLFGRSGPQLTTSKEGKYLSNVVSTSALLPSKPMQFSNTQSTAQHMEYGNKVAQTAEIPSSGLTSQSKLRRTNSFSGKVRATQDLKDSTTREGSQEKTNRSKTSSSRNSIADTLEVYSVEVVVPPTIWMYMKACYRAEIENLTTGLHVKECKSESSVTVYLRGADTPTVGLCQRELRNLISKVTADFRTQELSMAELGVTNPKDATLELRCMELRNKFEKIMILPLSENIFIIGPYQLCEQVMTKLIEVFHNGTQRKKEMEENLDGSSPNSLLFQNKPQIPPETASGGHNLLKDDITKTTGLMSVDSPQYSRNSQMDSELEFSNRSKDYLQEKDSSQKEVKQDFGTTMEGGNQSAEQKDPGFKHLKWNMSRENFQFDTSLTQPTEAAWRVPVPKDSGSTSLPNFGYTIDTKSNPKLHNITTQERHISPGPDGLEIPEGKDPKDQSASLSGKMPGKNKTQEDSLSCPCGTSRSSISRMACGNTYCPQCVCDHASCKVCPKAENVRGIKGTMSVAELNMSLSGHLKDTTLKLTYSIPDGIQGEDHPNPGATFKGGVFEAFLPLNRQTRRLLPLLKRAFNEGLTFTITEGNQGERVIWGIPHKTKMEGGKSVNGYPDSAYLSRLTKALELLGIEEDKDHAKVQDKIKS</sequence>
<dbReference type="InterPro" id="IPR012677">
    <property type="entry name" value="Nucleotide-bd_a/b_plait_sf"/>
</dbReference>
<feature type="region of interest" description="Disordered" evidence="7">
    <location>
        <begin position="799"/>
        <end position="834"/>
    </location>
</feature>
<dbReference type="OrthoDB" id="527344at2759"/>
<evidence type="ECO:0000313" key="9">
    <source>
        <dbReference type="EMBL" id="KAJ8284380.1"/>
    </source>
</evidence>
<feature type="compositionally biased region" description="Polar residues" evidence="7">
    <location>
        <begin position="950"/>
        <end position="962"/>
    </location>
</feature>
<dbReference type="GO" id="GO:0061630">
    <property type="term" value="F:ubiquitin protein ligase activity"/>
    <property type="evidence" value="ECO:0007669"/>
    <property type="project" value="UniProtKB-EC"/>
</dbReference>
<evidence type="ECO:0000256" key="4">
    <source>
        <dbReference type="ARBA" id="ARBA00022679"/>
    </source>
</evidence>
<evidence type="ECO:0000256" key="2">
    <source>
        <dbReference type="ARBA" id="ARBA00004906"/>
    </source>
</evidence>
<dbReference type="GO" id="GO:0046872">
    <property type="term" value="F:metal ion binding"/>
    <property type="evidence" value="ECO:0007669"/>
    <property type="project" value="UniProtKB-KW"/>
</dbReference>
<accession>A0A9Q1DYW8</accession>
<dbReference type="PROSITE" id="PS50102">
    <property type="entry name" value="RRM"/>
    <property type="match status" value="1"/>
</dbReference>
<feature type="region of interest" description="Disordered" evidence="7">
    <location>
        <begin position="531"/>
        <end position="555"/>
    </location>
</feature>
<feature type="compositionally biased region" description="Polar residues" evidence="7">
    <location>
        <begin position="531"/>
        <end position="540"/>
    </location>
</feature>
<evidence type="ECO:0000256" key="6">
    <source>
        <dbReference type="PROSITE-ProRule" id="PRU00176"/>
    </source>
</evidence>
<organism evidence="9 10">
    <name type="scientific">Conger conger</name>
    <name type="common">Conger eel</name>
    <name type="synonym">Muraena conger</name>
    <dbReference type="NCBI Taxonomy" id="82655"/>
    <lineage>
        <taxon>Eukaryota</taxon>
        <taxon>Metazoa</taxon>
        <taxon>Chordata</taxon>
        <taxon>Craniata</taxon>
        <taxon>Vertebrata</taxon>
        <taxon>Euteleostomi</taxon>
        <taxon>Actinopterygii</taxon>
        <taxon>Neopterygii</taxon>
        <taxon>Teleostei</taxon>
        <taxon>Anguilliformes</taxon>
        <taxon>Congridae</taxon>
        <taxon>Conger</taxon>
    </lineage>
</organism>
<gene>
    <name evidence="9" type="ORF">COCON_G00032300</name>
</gene>
<feature type="domain" description="RRM" evidence="8">
    <location>
        <begin position="14"/>
        <end position="96"/>
    </location>
</feature>
<comment type="catalytic activity">
    <reaction evidence="1">
        <text>S-ubiquitinyl-[E2 ubiquitin-conjugating enzyme]-L-cysteine + [acceptor protein]-L-lysine = [E2 ubiquitin-conjugating enzyme]-L-cysteine + N(6)-ubiquitinyl-[acceptor protein]-L-lysine.</text>
        <dbReference type="EC" id="2.3.2.27"/>
    </reaction>
</comment>
<dbReference type="GO" id="GO:0016567">
    <property type="term" value="P:protein ubiquitination"/>
    <property type="evidence" value="ECO:0007669"/>
    <property type="project" value="InterPro"/>
</dbReference>
<proteinExistence type="predicted"/>
<feature type="compositionally biased region" description="Polar residues" evidence="7">
    <location>
        <begin position="806"/>
        <end position="819"/>
    </location>
</feature>
<protein>
    <recommendedName>
        <fullName evidence="3">RING-type E3 ubiquitin transferase</fullName>
        <ecNumber evidence="3">2.3.2.27</ecNumber>
    </recommendedName>
</protein>
<dbReference type="GO" id="GO:0003723">
    <property type="term" value="F:RNA binding"/>
    <property type="evidence" value="ECO:0007669"/>
    <property type="project" value="UniProtKB-UniRule"/>
</dbReference>
<dbReference type="Gene3D" id="3.30.70.330">
    <property type="match status" value="1"/>
</dbReference>
<keyword evidence="4" id="KW-0808">Transferase</keyword>
<dbReference type="InterPro" id="IPR000504">
    <property type="entry name" value="RRM_dom"/>
</dbReference>
<dbReference type="Pfam" id="PF23222">
    <property type="entry name" value="RRM_PARP14_1"/>
    <property type="match status" value="1"/>
</dbReference>
<feature type="region of interest" description="Disordered" evidence="7">
    <location>
        <begin position="173"/>
        <end position="243"/>
    </location>
</feature>
<feature type="compositionally biased region" description="Basic and acidic residues" evidence="7">
    <location>
        <begin position="622"/>
        <end position="640"/>
    </location>
</feature>
<evidence type="ECO:0000256" key="7">
    <source>
        <dbReference type="SAM" id="MobiDB-lite"/>
    </source>
</evidence>
<dbReference type="EMBL" id="JAFJMO010000002">
    <property type="protein sequence ID" value="KAJ8284380.1"/>
    <property type="molecule type" value="Genomic_DNA"/>
</dbReference>
<dbReference type="InterPro" id="IPR057051">
    <property type="entry name" value="PARP14_RPM_1"/>
</dbReference>
<dbReference type="Pfam" id="PF18102">
    <property type="entry name" value="DTC"/>
    <property type="match status" value="1"/>
</dbReference>
<dbReference type="AlphaFoldDB" id="A0A9Q1DYW8"/>
<dbReference type="GO" id="GO:0007219">
    <property type="term" value="P:Notch signaling pathway"/>
    <property type="evidence" value="ECO:0007669"/>
    <property type="project" value="InterPro"/>
</dbReference>
<feature type="region of interest" description="Disordered" evidence="7">
    <location>
        <begin position="843"/>
        <end position="862"/>
    </location>
</feature>
<evidence type="ECO:0000313" key="10">
    <source>
        <dbReference type="Proteomes" id="UP001152803"/>
    </source>
</evidence>